<evidence type="ECO:0000313" key="3">
    <source>
        <dbReference type="Proteomes" id="UP001642900"/>
    </source>
</evidence>
<feature type="transmembrane region" description="Helical" evidence="1">
    <location>
        <begin position="108"/>
        <end position="130"/>
    </location>
</feature>
<keyword evidence="1" id="KW-0812">Transmembrane</keyword>
<dbReference type="EMBL" id="JAAKZF010000033">
    <property type="protein sequence ID" value="NGO53533.1"/>
    <property type="molecule type" value="Genomic_DNA"/>
</dbReference>
<protein>
    <recommendedName>
        <fullName evidence="4">DUF1761 domain-containing protein</fullName>
    </recommendedName>
</protein>
<keyword evidence="1" id="KW-0472">Membrane</keyword>
<sequence length="141" mass="15626">MKRYVLPVLAYLVPTFALGFVWHLILFEGYYKALQIYREDIIVPFGLVSMLIQAVIFAYIFDRAFAGSGDGWLARGLRYAALGAALSWSFTTIAVAAKNVMTSVPDYLVIETAFTVVQWLIVGPLTALAFETVRGTRPALP</sequence>
<name>A0A6G4WH60_9HYPH</name>
<keyword evidence="3" id="KW-1185">Reference proteome</keyword>
<dbReference type="AlphaFoldDB" id="A0A6G4WH60"/>
<dbReference type="RefSeq" id="WP_165031000.1">
    <property type="nucleotide sequence ID" value="NZ_JAAKZF010000033.1"/>
</dbReference>
<gene>
    <name evidence="2" type="ORF">G6N73_20600</name>
</gene>
<evidence type="ECO:0000313" key="2">
    <source>
        <dbReference type="EMBL" id="NGO53533.1"/>
    </source>
</evidence>
<comment type="caution">
    <text evidence="2">The sequence shown here is derived from an EMBL/GenBank/DDBJ whole genome shotgun (WGS) entry which is preliminary data.</text>
</comment>
<dbReference type="Proteomes" id="UP001642900">
    <property type="component" value="Unassembled WGS sequence"/>
</dbReference>
<evidence type="ECO:0008006" key="4">
    <source>
        <dbReference type="Google" id="ProtNLM"/>
    </source>
</evidence>
<proteinExistence type="predicted"/>
<feature type="transmembrane region" description="Helical" evidence="1">
    <location>
        <begin position="41"/>
        <end position="61"/>
    </location>
</feature>
<reference evidence="2 3" key="1">
    <citation type="submission" date="2020-02" db="EMBL/GenBank/DDBJ databases">
        <title>Genome sequence of strain CCNWXJ40-4.</title>
        <authorList>
            <person name="Gao J."/>
            <person name="Sun J."/>
        </authorList>
    </citation>
    <scope>NUCLEOTIDE SEQUENCE [LARGE SCALE GENOMIC DNA]</scope>
    <source>
        <strain evidence="2 3">CCNWXJ 40-4</strain>
    </source>
</reference>
<keyword evidence="1" id="KW-1133">Transmembrane helix</keyword>
<feature type="transmembrane region" description="Helical" evidence="1">
    <location>
        <begin position="6"/>
        <end position="29"/>
    </location>
</feature>
<evidence type="ECO:0000256" key="1">
    <source>
        <dbReference type="SAM" id="Phobius"/>
    </source>
</evidence>
<feature type="transmembrane region" description="Helical" evidence="1">
    <location>
        <begin position="76"/>
        <end position="96"/>
    </location>
</feature>
<organism evidence="2 3">
    <name type="scientific">Allomesorhizobium camelthorni</name>
    <dbReference type="NCBI Taxonomy" id="475069"/>
    <lineage>
        <taxon>Bacteria</taxon>
        <taxon>Pseudomonadati</taxon>
        <taxon>Pseudomonadota</taxon>
        <taxon>Alphaproteobacteria</taxon>
        <taxon>Hyphomicrobiales</taxon>
        <taxon>Phyllobacteriaceae</taxon>
        <taxon>Allomesorhizobium</taxon>
    </lineage>
</organism>
<accession>A0A6G4WH60</accession>